<dbReference type="Proteomes" id="UP001430149">
    <property type="component" value="Unassembled WGS sequence"/>
</dbReference>
<keyword evidence="1" id="KW-1133">Transmembrane helix</keyword>
<organism evidence="2 3">
    <name type="scientific">Dyella flava</name>
    <dbReference type="NCBI Taxonomy" id="1920170"/>
    <lineage>
        <taxon>Bacteria</taxon>
        <taxon>Pseudomonadati</taxon>
        <taxon>Pseudomonadota</taxon>
        <taxon>Gammaproteobacteria</taxon>
        <taxon>Lysobacterales</taxon>
        <taxon>Rhodanobacteraceae</taxon>
        <taxon>Dyella</taxon>
    </lineage>
</organism>
<name>A0ABS2K3T5_9GAMM</name>
<evidence type="ECO:0000313" key="3">
    <source>
        <dbReference type="Proteomes" id="UP001430149"/>
    </source>
</evidence>
<feature type="transmembrane region" description="Helical" evidence="1">
    <location>
        <begin position="85"/>
        <end position="105"/>
    </location>
</feature>
<accession>A0ABS2K3T5</accession>
<keyword evidence="1" id="KW-0472">Membrane</keyword>
<proteinExistence type="predicted"/>
<reference evidence="2" key="1">
    <citation type="submission" date="2020-10" db="EMBL/GenBank/DDBJ databases">
        <title>Phylogeny of dyella-like bacteria.</title>
        <authorList>
            <person name="Fu J."/>
        </authorList>
    </citation>
    <scope>NUCLEOTIDE SEQUENCE</scope>
    <source>
        <strain evidence="2">DHOC52</strain>
    </source>
</reference>
<gene>
    <name evidence="2" type="ORF">ISP19_08325</name>
</gene>
<dbReference type="RefSeq" id="WP_204680910.1">
    <property type="nucleotide sequence ID" value="NZ_BSNR01000015.1"/>
</dbReference>
<keyword evidence="1" id="KW-0812">Transmembrane</keyword>
<feature type="transmembrane region" description="Helical" evidence="1">
    <location>
        <begin position="6"/>
        <end position="23"/>
    </location>
</feature>
<evidence type="ECO:0000256" key="1">
    <source>
        <dbReference type="SAM" id="Phobius"/>
    </source>
</evidence>
<feature type="transmembrane region" description="Helical" evidence="1">
    <location>
        <begin position="133"/>
        <end position="153"/>
    </location>
</feature>
<evidence type="ECO:0000313" key="2">
    <source>
        <dbReference type="EMBL" id="MBM7125382.1"/>
    </source>
</evidence>
<keyword evidence="3" id="KW-1185">Reference proteome</keyword>
<feature type="transmembrane region" description="Helical" evidence="1">
    <location>
        <begin position="44"/>
        <end position="65"/>
    </location>
</feature>
<dbReference type="EMBL" id="JADIKE010000034">
    <property type="protein sequence ID" value="MBM7125382.1"/>
    <property type="molecule type" value="Genomic_DNA"/>
</dbReference>
<sequence length="163" mass="18508">MFDLMSRYFWAICIAVALAKYLAMRRRIRALTDLSPTEKQSGEACAQWFAILSCLPWLIMGWGILGGGVPSVFAFLRPADRNPYVILWLGTIFVLTLVYAGWVWFAGGARKVQAFQLYNANLGSRRAPLSETAIKIFAALGPFFVLFWIWWMARLNIPAQPLR</sequence>
<protein>
    <submittedName>
        <fullName evidence="2">Uncharacterized protein</fullName>
    </submittedName>
</protein>
<comment type="caution">
    <text evidence="2">The sequence shown here is derived from an EMBL/GenBank/DDBJ whole genome shotgun (WGS) entry which is preliminary data.</text>
</comment>